<reference evidence="2 3" key="1">
    <citation type="submission" date="2015-04" db="EMBL/GenBank/DDBJ databases">
        <authorList>
            <person name="Syromyatnikov M.Y."/>
            <person name="Popov V.N."/>
        </authorList>
    </citation>
    <scope>NUCLEOTIDE SEQUENCE [LARGE SCALE GENOMIC DNA]</scope>
    <source>
        <strain evidence="2 3">CECT 5292</strain>
    </source>
</reference>
<feature type="transmembrane region" description="Helical" evidence="1">
    <location>
        <begin position="157"/>
        <end position="174"/>
    </location>
</feature>
<dbReference type="RefSeq" id="WP_048597836.1">
    <property type="nucleotide sequence ID" value="NZ_CVPC01000003.1"/>
</dbReference>
<dbReference type="OrthoDB" id="344788at2"/>
<keyword evidence="1" id="KW-0472">Membrane</keyword>
<evidence type="ECO:0000313" key="3">
    <source>
        <dbReference type="Proteomes" id="UP000048949"/>
    </source>
</evidence>
<feature type="transmembrane region" description="Helical" evidence="1">
    <location>
        <begin position="179"/>
        <end position="196"/>
    </location>
</feature>
<protein>
    <recommendedName>
        <fullName evidence="4">Glycosyltransferase RgtA/B/C/D-like domain-containing protein</fullName>
    </recommendedName>
</protein>
<accession>A0A0U1NIH2</accession>
<feature type="transmembrane region" description="Helical" evidence="1">
    <location>
        <begin position="332"/>
        <end position="352"/>
    </location>
</feature>
<feature type="transmembrane region" description="Helical" evidence="1">
    <location>
        <begin position="202"/>
        <end position="219"/>
    </location>
</feature>
<keyword evidence="1" id="KW-1133">Transmembrane helix</keyword>
<feature type="transmembrane region" description="Helical" evidence="1">
    <location>
        <begin position="94"/>
        <end position="121"/>
    </location>
</feature>
<evidence type="ECO:0000313" key="2">
    <source>
        <dbReference type="EMBL" id="CRK74536.1"/>
    </source>
</evidence>
<dbReference type="Proteomes" id="UP000048949">
    <property type="component" value="Unassembled WGS sequence"/>
</dbReference>
<keyword evidence="3" id="KW-1185">Reference proteome</keyword>
<feature type="transmembrane region" description="Helical" evidence="1">
    <location>
        <begin position="133"/>
        <end position="151"/>
    </location>
</feature>
<dbReference type="AlphaFoldDB" id="A0A0U1NIH2"/>
<evidence type="ECO:0000256" key="1">
    <source>
        <dbReference type="SAM" id="Phobius"/>
    </source>
</evidence>
<sequence length="536" mass="57470">MSASETSQPPADPSDTAIKTVRGSGITFSTTAVIALFTIFGILLWKIRSFFHDDALISLRYARNLAEYGQLVWNLGEYAEGYTNLLHILLVTPLIMAGIGPMLAAQFINAAAFLGLVVIAWRLAQSFAMPMGAKVAAMCAVISAPVITWVFGGLEPVLVAALAAGAYVLAFRVLQGDDSLPLSLTASGLFAAAYLARPDALIGNFAMGLALLAFANLPVRRRIVHFVAIGSVSALTLCGHIVVRHAIYGELLPLTFYAKVGVSTGTRLMLGLEYLRESLPLLPTLFLLPVGALLLRSTDNLKAKRAFLAASFAALISLCYITWAGGDHMPNARFFVPLTPLLVIIAVSIMAMMTPMMHTATAVALITASALTATMLERLHADNAAVFGAIMGKHLADTYPEPLTIAVATAGATPFVAAHHTFIDTLGLNDAHIAKHPVGPPLGFAQEIPGHAKGDAQYVLRRAPDIIVFGPTTGFTAQTPVFRMDFELLDEPEFFECYQLVTREIDTTPVLGLYNTTLETAGPWLHYYTRTCPKPS</sequence>
<feature type="transmembrane region" description="Helical" evidence="1">
    <location>
        <begin position="26"/>
        <end position="45"/>
    </location>
</feature>
<proteinExistence type="predicted"/>
<feature type="transmembrane region" description="Helical" evidence="1">
    <location>
        <begin position="307"/>
        <end position="326"/>
    </location>
</feature>
<feature type="transmembrane region" description="Helical" evidence="1">
    <location>
        <begin position="278"/>
        <end position="295"/>
    </location>
</feature>
<keyword evidence="1" id="KW-0812">Transmembrane</keyword>
<organism evidence="2 3">
    <name type="scientific">Nereida ignava</name>
    <dbReference type="NCBI Taxonomy" id="282199"/>
    <lineage>
        <taxon>Bacteria</taxon>
        <taxon>Pseudomonadati</taxon>
        <taxon>Pseudomonadota</taxon>
        <taxon>Alphaproteobacteria</taxon>
        <taxon>Rhodobacterales</taxon>
        <taxon>Roseobacteraceae</taxon>
        <taxon>Nereida</taxon>
    </lineage>
</organism>
<name>A0A0U1NIH2_9RHOB</name>
<feature type="transmembrane region" description="Helical" evidence="1">
    <location>
        <begin position="226"/>
        <end position="247"/>
    </location>
</feature>
<dbReference type="STRING" id="282199.GCA_001049735_00569"/>
<evidence type="ECO:0008006" key="4">
    <source>
        <dbReference type="Google" id="ProtNLM"/>
    </source>
</evidence>
<dbReference type="EMBL" id="CVQV01000003">
    <property type="protein sequence ID" value="CRK74536.1"/>
    <property type="molecule type" value="Genomic_DNA"/>
</dbReference>
<gene>
    <name evidence="2" type="ORF">NIG5292_00569</name>
</gene>